<dbReference type="HAMAP" id="MF_01808">
    <property type="entry name" value="Recomb_XerC_XerD"/>
    <property type="match status" value="1"/>
</dbReference>
<keyword evidence="6 9" id="KW-0238">DNA-binding</keyword>
<dbReference type="SUPFAM" id="SSF56349">
    <property type="entry name" value="DNA breaking-rejoining enzymes"/>
    <property type="match status" value="1"/>
</dbReference>
<keyword evidence="4 9" id="KW-0159">Chromosome partition</keyword>
<evidence type="ECO:0000256" key="2">
    <source>
        <dbReference type="ARBA" id="ARBA00022490"/>
    </source>
</evidence>
<evidence type="ECO:0000259" key="11">
    <source>
        <dbReference type="PROSITE" id="PS51900"/>
    </source>
</evidence>
<name>A0A2R8BPZ0_9RHOB</name>
<dbReference type="GO" id="GO:0051301">
    <property type="term" value="P:cell division"/>
    <property type="evidence" value="ECO:0007669"/>
    <property type="project" value="UniProtKB-KW"/>
</dbReference>
<dbReference type="GO" id="GO:0007059">
    <property type="term" value="P:chromosome segregation"/>
    <property type="evidence" value="ECO:0007669"/>
    <property type="project" value="UniProtKB-UniRule"/>
</dbReference>
<organism evidence="12 13">
    <name type="scientific">Palleronia abyssalis</name>
    <dbReference type="NCBI Taxonomy" id="1501240"/>
    <lineage>
        <taxon>Bacteria</taxon>
        <taxon>Pseudomonadati</taxon>
        <taxon>Pseudomonadota</taxon>
        <taxon>Alphaproteobacteria</taxon>
        <taxon>Rhodobacterales</taxon>
        <taxon>Roseobacteraceae</taxon>
        <taxon>Palleronia</taxon>
    </lineage>
</organism>
<evidence type="ECO:0000256" key="6">
    <source>
        <dbReference type="ARBA" id="ARBA00023125"/>
    </source>
</evidence>
<accession>A0A2R8BPZ0</accession>
<comment type="function">
    <text evidence="9">Site-specific tyrosine recombinase, which acts by catalyzing the cutting and rejoining of the recombining DNA molecules. The XerC-XerD complex is essential to convert dimers of the bacterial chromosome into monomers to permit their segregation at cell division. It also contributes to the segregational stability of plasmids.</text>
</comment>
<evidence type="ECO:0000256" key="5">
    <source>
        <dbReference type="ARBA" id="ARBA00022908"/>
    </source>
</evidence>
<dbReference type="EMBL" id="ONZF01000001">
    <property type="protein sequence ID" value="SPJ22243.1"/>
    <property type="molecule type" value="Genomic_DNA"/>
</dbReference>
<keyword evidence="13" id="KW-1185">Reference proteome</keyword>
<keyword evidence="8 9" id="KW-0131">Cell cycle</keyword>
<evidence type="ECO:0000256" key="9">
    <source>
        <dbReference type="HAMAP-Rule" id="MF_01808"/>
    </source>
</evidence>
<evidence type="ECO:0000313" key="13">
    <source>
        <dbReference type="Proteomes" id="UP000244912"/>
    </source>
</evidence>
<feature type="active site" evidence="9">
    <location>
        <position position="271"/>
    </location>
</feature>
<dbReference type="GO" id="GO:0003677">
    <property type="term" value="F:DNA binding"/>
    <property type="evidence" value="ECO:0007669"/>
    <property type="project" value="UniProtKB-UniRule"/>
</dbReference>
<dbReference type="Pfam" id="PF00589">
    <property type="entry name" value="Phage_integrase"/>
    <property type="match status" value="1"/>
</dbReference>
<proteinExistence type="inferred from homology"/>
<feature type="domain" description="Tyr recombinase" evidence="10">
    <location>
        <begin position="105"/>
        <end position="293"/>
    </location>
</feature>
<dbReference type="InterPro" id="IPR044068">
    <property type="entry name" value="CB"/>
</dbReference>
<evidence type="ECO:0000256" key="4">
    <source>
        <dbReference type="ARBA" id="ARBA00022829"/>
    </source>
</evidence>
<dbReference type="AlphaFoldDB" id="A0A2R8BPZ0"/>
<evidence type="ECO:0000256" key="1">
    <source>
        <dbReference type="ARBA" id="ARBA00004496"/>
    </source>
</evidence>
<protein>
    <recommendedName>
        <fullName evidence="9">Tyrosine recombinase XerC</fullName>
    </recommendedName>
</protein>
<dbReference type="InterPro" id="IPR010998">
    <property type="entry name" value="Integrase_recombinase_N"/>
</dbReference>
<keyword evidence="5 9" id="KW-0229">DNA integration</keyword>
<dbReference type="InterPro" id="IPR013762">
    <property type="entry name" value="Integrase-like_cat_sf"/>
</dbReference>
<keyword evidence="7 9" id="KW-0233">DNA recombination</keyword>
<sequence length="301" mass="33214">MTLGRQISSFIDARAAEAGAAENTRLAYMRDLSDFGTWMGGRDLPDIDRSDIEGYLLHCTDQGLAVSTRARRLSAIKGLFRFAYEEGWRTDNPALRIKGPGREKRLPKTLEVEEVDRLIDAARRTGRAEADKVRNACLLEILYATGMRVTELVSLPVAAARGDPRMLLIRGKGGKERVVPLTDGARTALTTWLTIRDGTDDAKAPSRFLFPSRGKAGHLTRHRFFQLIKEIALEAGLDPAKVTPHTLRHAFATHLLAGGADLMAIQALLGHADVATTEIYTHVLDQRLQELVLQHHPLAKG</sequence>
<feature type="active site" evidence="9">
    <location>
        <position position="172"/>
    </location>
</feature>
<dbReference type="InterPro" id="IPR050090">
    <property type="entry name" value="Tyrosine_recombinase_XerCD"/>
</dbReference>
<dbReference type="InterPro" id="IPR023009">
    <property type="entry name" value="Tyrosine_recombinase_XerC/XerD"/>
</dbReference>
<comment type="subcellular location">
    <subcellularLocation>
        <location evidence="1 9">Cytoplasm</location>
    </subcellularLocation>
</comment>
<dbReference type="GO" id="GO:0006313">
    <property type="term" value="P:DNA transposition"/>
    <property type="evidence" value="ECO:0007669"/>
    <property type="project" value="UniProtKB-UniRule"/>
</dbReference>
<evidence type="ECO:0000256" key="3">
    <source>
        <dbReference type="ARBA" id="ARBA00022618"/>
    </source>
</evidence>
<dbReference type="GO" id="GO:0009037">
    <property type="term" value="F:tyrosine-based site-specific recombinase activity"/>
    <property type="evidence" value="ECO:0007669"/>
    <property type="project" value="UniProtKB-UniRule"/>
</dbReference>
<dbReference type="GO" id="GO:0005737">
    <property type="term" value="C:cytoplasm"/>
    <property type="evidence" value="ECO:0007669"/>
    <property type="project" value="UniProtKB-SubCell"/>
</dbReference>
<dbReference type="InterPro" id="IPR004107">
    <property type="entry name" value="Integrase_SAM-like_N"/>
</dbReference>
<dbReference type="NCBIfam" id="NF001399">
    <property type="entry name" value="PRK00283.1"/>
    <property type="match status" value="1"/>
</dbReference>
<dbReference type="PROSITE" id="PS51900">
    <property type="entry name" value="CB"/>
    <property type="match status" value="1"/>
</dbReference>
<dbReference type="Gene3D" id="1.10.443.10">
    <property type="entry name" value="Intergrase catalytic core"/>
    <property type="match status" value="1"/>
</dbReference>
<dbReference type="Gene3D" id="1.10.150.130">
    <property type="match status" value="1"/>
</dbReference>
<dbReference type="Proteomes" id="UP000244912">
    <property type="component" value="Unassembled WGS sequence"/>
</dbReference>
<keyword evidence="3 9" id="KW-0132">Cell division</keyword>
<evidence type="ECO:0000256" key="8">
    <source>
        <dbReference type="ARBA" id="ARBA00023306"/>
    </source>
</evidence>
<feature type="active site" evidence="9">
    <location>
        <position position="248"/>
    </location>
</feature>
<dbReference type="PROSITE" id="PS51898">
    <property type="entry name" value="TYR_RECOMBINASE"/>
    <property type="match status" value="1"/>
</dbReference>
<dbReference type="Pfam" id="PF02899">
    <property type="entry name" value="Phage_int_SAM_1"/>
    <property type="match status" value="1"/>
</dbReference>
<dbReference type="InterPro" id="IPR002104">
    <property type="entry name" value="Integrase_catalytic"/>
</dbReference>
<comment type="similarity">
    <text evidence="9">Belongs to the 'phage' integrase family. XerC subfamily.</text>
</comment>
<keyword evidence="2 9" id="KW-0963">Cytoplasm</keyword>
<evidence type="ECO:0000313" key="12">
    <source>
        <dbReference type="EMBL" id="SPJ22243.1"/>
    </source>
</evidence>
<feature type="active site" evidence="9">
    <location>
        <position position="245"/>
    </location>
</feature>
<gene>
    <name evidence="12" type="primary">xerD_1</name>
    <name evidence="9" type="synonym">xerC</name>
    <name evidence="12" type="ORF">PAA8504_00031</name>
</gene>
<dbReference type="InterPro" id="IPR011010">
    <property type="entry name" value="DNA_brk_join_enz"/>
</dbReference>
<comment type="subunit">
    <text evidence="9">Forms a cyclic heterotetrameric complex composed of two molecules of XerC and two molecules of XerD.</text>
</comment>
<evidence type="ECO:0000259" key="10">
    <source>
        <dbReference type="PROSITE" id="PS51898"/>
    </source>
</evidence>
<dbReference type="RefSeq" id="WP_108892160.1">
    <property type="nucleotide sequence ID" value="NZ_ONZF01000001.1"/>
</dbReference>
<dbReference type="PANTHER" id="PTHR30349">
    <property type="entry name" value="PHAGE INTEGRASE-RELATED"/>
    <property type="match status" value="1"/>
</dbReference>
<reference evidence="12 13" key="1">
    <citation type="submission" date="2018-03" db="EMBL/GenBank/DDBJ databases">
        <authorList>
            <person name="Keele B.F."/>
        </authorList>
    </citation>
    <scope>NUCLEOTIDE SEQUENCE [LARGE SCALE GENOMIC DNA]</scope>
    <source>
        <strain evidence="12 13">CECT 8504</strain>
    </source>
</reference>
<feature type="active site" description="O-(3'-phospho-DNA)-tyrosine intermediate" evidence="9">
    <location>
        <position position="280"/>
    </location>
</feature>
<feature type="active site" evidence="9">
    <location>
        <position position="148"/>
    </location>
</feature>
<dbReference type="OrthoDB" id="9801717at2"/>
<feature type="domain" description="Core-binding (CB)" evidence="11">
    <location>
        <begin position="1"/>
        <end position="84"/>
    </location>
</feature>
<dbReference type="PANTHER" id="PTHR30349:SF90">
    <property type="entry name" value="TYROSINE RECOMBINASE XERD"/>
    <property type="match status" value="1"/>
</dbReference>
<evidence type="ECO:0000256" key="7">
    <source>
        <dbReference type="ARBA" id="ARBA00023172"/>
    </source>
</evidence>